<keyword evidence="4" id="KW-1185">Reference proteome</keyword>
<reference evidence="3" key="1">
    <citation type="submission" date="2023-10" db="EMBL/GenBank/DDBJ databases">
        <authorList>
            <person name="Chen Y."/>
            <person name="Shah S."/>
            <person name="Dougan E. K."/>
            <person name="Thang M."/>
            <person name="Chan C."/>
        </authorList>
    </citation>
    <scope>NUCLEOTIDE SEQUENCE [LARGE SCALE GENOMIC DNA]</scope>
</reference>
<accession>A0ABN9VEC5</accession>
<protein>
    <submittedName>
        <fullName evidence="3">Uncharacterized protein</fullName>
    </submittedName>
</protein>
<evidence type="ECO:0000256" key="1">
    <source>
        <dbReference type="SAM" id="MobiDB-lite"/>
    </source>
</evidence>
<dbReference type="Proteomes" id="UP001189429">
    <property type="component" value="Unassembled WGS sequence"/>
</dbReference>
<sequence>MTSTATHTSATMTSKTTTGSTATMTSATMTSSTFTGSTVTMTITTATSTITLIFVTMTSTTTLTITTATSTTPSTIMTSTATASITSTITTITTTTLFGVTTGLTTQKGITTLLWSVRASMEFVSSGTQEQVESAASAALAEHYEVPLSIVTVTARELTSLNTARELSSLNSWTVYYTIVADEDTIDRVFDSATELFDGTDDSLAALLTTALATEGIENDGHVQVTYGQPEKLVVPTSTLDLVTTTTGEANAYLVVVVGTLVSVILVLCGLALCFMRYSKLRKNQQRAQEERHDIILSMDVPESSLSEDGPLERGLARGNDHGVDMGPRLIGRTPRRCGPVPSSARSRSPRSPLSV</sequence>
<feature type="transmembrane region" description="Helical" evidence="2">
    <location>
        <begin position="252"/>
        <end position="276"/>
    </location>
</feature>
<proteinExistence type="predicted"/>
<feature type="region of interest" description="Disordered" evidence="1">
    <location>
        <begin position="303"/>
        <end position="356"/>
    </location>
</feature>
<evidence type="ECO:0000313" key="3">
    <source>
        <dbReference type="EMBL" id="CAK0871465.1"/>
    </source>
</evidence>
<evidence type="ECO:0000313" key="4">
    <source>
        <dbReference type="Proteomes" id="UP001189429"/>
    </source>
</evidence>
<dbReference type="EMBL" id="CAUYUJ010017073">
    <property type="protein sequence ID" value="CAK0871465.1"/>
    <property type="molecule type" value="Genomic_DNA"/>
</dbReference>
<organism evidence="3 4">
    <name type="scientific">Prorocentrum cordatum</name>
    <dbReference type="NCBI Taxonomy" id="2364126"/>
    <lineage>
        <taxon>Eukaryota</taxon>
        <taxon>Sar</taxon>
        <taxon>Alveolata</taxon>
        <taxon>Dinophyceae</taxon>
        <taxon>Prorocentrales</taxon>
        <taxon>Prorocentraceae</taxon>
        <taxon>Prorocentrum</taxon>
    </lineage>
</organism>
<feature type="compositionally biased region" description="Basic and acidic residues" evidence="1">
    <location>
        <begin position="311"/>
        <end position="324"/>
    </location>
</feature>
<gene>
    <name evidence="3" type="ORF">PCOR1329_LOCUS57297</name>
</gene>
<feature type="compositionally biased region" description="Low complexity" evidence="1">
    <location>
        <begin position="342"/>
        <end position="356"/>
    </location>
</feature>
<comment type="caution">
    <text evidence="3">The sequence shown here is derived from an EMBL/GenBank/DDBJ whole genome shotgun (WGS) entry which is preliminary data.</text>
</comment>
<keyword evidence="2" id="KW-0472">Membrane</keyword>
<evidence type="ECO:0000256" key="2">
    <source>
        <dbReference type="SAM" id="Phobius"/>
    </source>
</evidence>
<keyword evidence="2" id="KW-0812">Transmembrane</keyword>
<keyword evidence="2" id="KW-1133">Transmembrane helix</keyword>
<name>A0ABN9VEC5_9DINO</name>